<dbReference type="Proteomes" id="UP000183371">
    <property type="component" value="Unassembled WGS sequence"/>
</dbReference>
<feature type="transmembrane region" description="Helical" evidence="1">
    <location>
        <begin position="90"/>
        <end position="110"/>
    </location>
</feature>
<evidence type="ECO:0000313" key="3">
    <source>
        <dbReference type="Proteomes" id="UP000183371"/>
    </source>
</evidence>
<dbReference type="RefSeq" id="WP_014283880.1">
    <property type="nucleotide sequence ID" value="NZ_FPBD01000006.1"/>
</dbReference>
<keyword evidence="1" id="KW-0472">Membrane</keyword>
<protein>
    <recommendedName>
        <fullName evidence="4">Yip1 domain-containing protein</fullName>
    </recommendedName>
</protein>
<name>A0A1I7CPQ9_9HYPH</name>
<feature type="transmembrane region" description="Helical" evidence="1">
    <location>
        <begin position="174"/>
        <end position="197"/>
    </location>
</feature>
<evidence type="ECO:0000313" key="2">
    <source>
        <dbReference type="EMBL" id="SFU01411.1"/>
    </source>
</evidence>
<evidence type="ECO:0000256" key="1">
    <source>
        <dbReference type="SAM" id="Phobius"/>
    </source>
</evidence>
<keyword evidence="1" id="KW-1133">Transmembrane helix</keyword>
<proteinExistence type="predicted"/>
<sequence>MALGIQEIRQSCIASWRIMKGEAEAVQQFDLSADGFWRSFLVIFLLLPFYFLSLISEQALMLEHQAAMGPDATEVVATGAQFYTGKTISLFVDWIAFPIVVGLLAGSLGLGRNYGPYIIVRNWSTLLILLPQTFLNLFYLAGLIPSALLIMLTFPIVGWVLWYRFQIARIVGGCTFSISIGLVVLDLVLSILISASFDRLFA</sequence>
<evidence type="ECO:0008006" key="4">
    <source>
        <dbReference type="Google" id="ProtNLM"/>
    </source>
</evidence>
<keyword evidence="3" id="KW-1185">Reference proteome</keyword>
<dbReference type="EMBL" id="FPBD01000006">
    <property type="protein sequence ID" value="SFU01411.1"/>
    <property type="molecule type" value="Genomic_DNA"/>
</dbReference>
<reference evidence="3" key="1">
    <citation type="submission" date="2016-10" db="EMBL/GenBank/DDBJ databases">
        <authorList>
            <person name="Varghese N."/>
            <person name="Submissions S."/>
        </authorList>
    </citation>
    <scope>NUCLEOTIDE SEQUENCE [LARGE SCALE GENOMIC DNA]</scope>
    <source>
        <strain evidence="3">DSM 17465</strain>
    </source>
</reference>
<dbReference type="AlphaFoldDB" id="A0A1I7CPQ9"/>
<keyword evidence="1" id="KW-0812">Transmembrane</keyword>
<feature type="transmembrane region" description="Helical" evidence="1">
    <location>
        <begin position="36"/>
        <end position="55"/>
    </location>
</feature>
<feature type="transmembrane region" description="Helical" evidence="1">
    <location>
        <begin position="137"/>
        <end position="162"/>
    </location>
</feature>
<accession>A0A1I7CPQ9</accession>
<gene>
    <name evidence="2" type="ORF">SAMN05444141_106249</name>
</gene>
<organism evidence="2 3">
    <name type="scientific">Pseudovibrio denitrificans</name>
    <dbReference type="NCBI Taxonomy" id="258256"/>
    <lineage>
        <taxon>Bacteria</taxon>
        <taxon>Pseudomonadati</taxon>
        <taxon>Pseudomonadota</taxon>
        <taxon>Alphaproteobacteria</taxon>
        <taxon>Hyphomicrobiales</taxon>
        <taxon>Stappiaceae</taxon>
        <taxon>Pseudovibrio</taxon>
    </lineage>
</organism>